<dbReference type="SUPFAM" id="SSF57850">
    <property type="entry name" value="RING/U-box"/>
    <property type="match status" value="1"/>
</dbReference>
<dbReference type="GO" id="GO:0005634">
    <property type="term" value="C:nucleus"/>
    <property type="evidence" value="ECO:0007669"/>
    <property type="project" value="TreeGrafter"/>
</dbReference>
<evidence type="ECO:0000259" key="6">
    <source>
        <dbReference type="PROSITE" id="PS50089"/>
    </source>
</evidence>
<evidence type="ECO:0000313" key="8">
    <source>
        <dbReference type="Proteomes" id="UP000193218"/>
    </source>
</evidence>
<evidence type="ECO:0000256" key="5">
    <source>
        <dbReference type="SAM" id="MobiDB-lite"/>
    </source>
</evidence>
<feature type="compositionally biased region" description="Basic and acidic residues" evidence="5">
    <location>
        <begin position="14"/>
        <end position="23"/>
    </location>
</feature>
<evidence type="ECO:0000256" key="3">
    <source>
        <dbReference type="ARBA" id="ARBA00022833"/>
    </source>
</evidence>
<feature type="compositionally biased region" description="Low complexity" evidence="5">
    <location>
        <begin position="532"/>
        <end position="543"/>
    </location>
</feature>
<dbReference type="PANTHER" id="PTHR45931">
    <property type="entry name" value="SI:CH211-59O9.10"/>
    <property type="match status" value="1"/>
</dbReference>
<dbReference type="Pfam" id="PF13639">
    <property type="entry name" value="zf-RING_2"/>
    <property type="match status" value="1"/>
</dbReference>
<dbReference type="CDD" id="cd16461">
    <property type="entry name" value="RING-H2_EL5-like"/>
    <property type="match status" value="1"/>
</dbReference>
<organism evidence="7 8">
    <name type="scientific">Kockovaella imperatae</name>
    <dbReference type="NCBI Taxonomy" id="4999"/>
    <lineage>
        <taxon>Eukaryota</taxon>
        <taxon>Fungi</taxon>
        <taxon>Dikarya</taxon>
        <taxon>Basidiomycota</taxon>
        <taxon>Agaricomycotina</taxon>
        <taxon>Tremellomycetes</taxon>
        <taxon>Tremellales</taxon>
        <taxon>Cuniculitremaceae</taxon>
        <taxon>Kockovaella</taxon>
    </lineage>
</organism>
<feature type="region of interest" description="Disordered" evidence="5">
    <location>
        <begin position="338"/>
        <end position="362"/>
    </location>
</feature>
<comment type="caution">
    <text evidence="7">The sequence shown here is derived from an EMBL/GenBank/DDBJ whole genome shotgun (WGS) entry which is preliminary data.</text>
</comment>
<feature type="region of interest" description="Disordered" evidence="5">
    <location>
        <begin position="953"/>
        <end position="992"/>
    </location>
</feature>
<keyword evidence="3" id="KW-0862">Zinc</keyword>
<keyword evidence="8" id="KW-1185">Reference proteome</keyword>
<dbReference type="InterPro" id="IPR001841">
    <property type="entry name" value="Znf_RING"/>
</dbReference>
<gene>
    <name evidence="7" type="ORF">BD324DRAFT_607803</name>
</gene>
<feature type="region of interest" description="Disordered" evidence="5">
    <location>
        <begin position="1"/>
        <end position="139"/>
    </location>
</feature>
<evidence type="ECO:0000313" key="7">
    <source>
        <dbReference type="EMBL" id="ORX38246.1"/>
    </source>
</evidence>
<dbReference type="InterPro" id="IPR051834">
    <property type="entry name" value="RING_finger_E3_ligase"/>
</dbReference>
<keyword evidence="1" id="KW-0479">Metal-binding</keyword>
<feature type="compositionally biased region" description="Low complexity" evidence="5">
    <location>
        <begin position="89"/>
        <end position="98"/>
    </location>
</feature>
<dbReference type="GO" id="GO:0061630">
    <property type="term" value="F:ubiquitin protein ligase activity"/>
    <property type="evidence" value="ECO:0007669"/>
    <property type="project" value="TreeGrafter"/>
</dbReference>
<feature type="region of interest" description="Disordered" evidence="5">
    <location>
        <begin position="523"/>
        <end position="544"/>
    </location>
</feature>
<dbReference type="GeneID" id="33555892"/>
<accession>A0A1Y1UL86</accession>
<keyword evidence="2 4" id="KW-0863">Zinc-finger</keyword>
<dbReference type="RefSeq" id="XP_021872168.1">
    <property type="nucleotide sequence ID" value="XM_022014084.1"/>
</dbReference>
<evidence type="ECO:0000256" key="2">
    <source>
        <dbReference type="ARBA" id="ARBA00022771"/>
    </source>
</evidence>
<reference evidence="7 8" key="1">
    <citation type="submission" date="2017-03" db="EMBL/GenBank/DDBJ databases">
        <title>Widespread Adenine N6-methylation of Active Genes in Fungi.</title>
        <authorList>
            <consortium name="DOE Joint Genome Institute"/>
            <person name="Mondo S.J."/>
            <person name="Dannebaum R.O."/>
            <person name="Kuo R.C."/>
            <person name="Louie K.B."/>
            <person name="Bewick A.J."/>
            <person name="Labutti K."/>
            <person name="Haridas S."/>
            <person name="Kuo A."/>
            <person name="Salamov A."/>
            <person name="Ahrendt S.R."/>
            <person name="Lau R."/>
            <person name="Bowen B.P."/>
            <person name="Lipzen A."/>
            <person name="Sullivan W."/>
            <person name="Andreopoulos W.B."/>
            <person name="Clum A."/>
            <person name="Lindquist E."/>
            <person name="Daum C."/>
            <person name="Northen T.R."/>
            <person name="Ramamoorthy G."/>
            <person name="Schmitz R.J."/>
            <person name="Gryganskyi A."/>
            <person name="Culley D."/>
            <person name="Magnuson J."/>
            <person name="James T.Y."/>
            <person name="O'Malley M.A."/>
            <person name="Stajich J.E."/>
            <person name="Spatafora J.W."/>
            <person name="Visel A."/>
            <person name="Grigoriev I.V."/>
        </authorList>
    </citation>
    <scope>NUCLEOTIDE SEQUENCE [LARGE SCALE GENOMIC DNA]</scope>
    <source>
        <strain evidence="7 8">NRRL Y-17943</strain>
    </source>
</reference>
<dbReference type="GO" id="GO:0008270">
    <property type="term" value="F:zinc ion binding"/>
    <property type="evidence" value="ECO:0007669"/>
    <property type="project" value="UniProtKB-KW"/>
</dbReference>
<dbReference type="AlphaFoldDB" id="A0A1Y1UL86"/>
<dbReference type="FunFam" id="3.30.40.10:FF:000728">
    <property type="entry name" value="Unplaced genomic scaffold supercont1.4, whole genome shotgun sequence"/>
    <property type="match status" value="1"/>
</dbReference>
<feature type="compositionally biased region" description="Polar residues" evidence="5">
    <location>
        <begin position="62"/>
        <end position="74"/>
    </location>
</feature>
<protein>
    <recommendedName>
        <fullName evidence="6">RING-type domain-containing protein</fullName>
    </recommendedName>
</protein>
<feature type="compositionally biased region" description="Polar residues" evidence="5">
    <location>
        <begin position="210"/>
        <end position="222"/>
    </location>
</feature>
<dbReference type="Gene3D" id="3.30.40.10">
    <property type="entry name" value="Zinc/RING finger domain, C3HC4 (zinc finger)"/>
    <property type="match status" value="1"/>
</dbReference>
<sequence length="992" mass="106229">MGTSQSRLGGSRLQDGELHRDQEAFDGSLNEVSDGPPIPSSSIHRQRGGGGGESSKRGRGSITASSSASLNGSKKGNKRRNIQSEDELPAPALAADPSNTSQPTSSLRPTPLASTRTRSRTSILSRPVSQSSTEIRSGGALHRVMSRLRSHRSASSNSLASTGITASAAATPNLATRPAPITLHSTPSLPTSPGPPVLLSHLISPSLSSAQNDQPSSATLDPQQIARPDNTTLSMDDLVKRITEIESDLGPRIMSIFEDAGETDAERTCSTNLVKLYDHMSSETQQGRTLEEFDHMRRASEQLLQYRIQRQQIENHRLREENDRLRQAEARLEEILRDTEAEQQNPLARTDSPSDGSSTTPRVPAGAVLVIQGLVQTRAEISESETSTGATANSDTQSLSGVGSASDHGAESEEEISASWPRRSRRLANRGQASRRSSANTDVSELSLEAQVRTIGNLLNVAAAAISTTLLTPENSLRNRTRPRPSVSSTITSFLDRFRSPRRTSSPNVEAAIGDYLRNALRDSSGNYTNPGGTSSESSTTISGDGGLDLVTTVSDEFRGFLEGLQRDLVESLREFSLPSTETSTSQSPDIPQTEDDLSPAMDPVDSDAPVMSTPPAQDVHNAIPTFHHQPGQNPLPTVQGDATRTRTGISGGHDGLPRRLNFFRAHLFPPVRGTDPSIPAGPDDQDAMVPCVFVGVQSIRHGPDVTAEEMINHPDFPFPDGQVPPRAAAGTPASEAPPGTPEDDMTPGEMLDSAFASLSSNQPVDSALPSPANLEAPPPSPLSGASPTFLPPVTRPRRPSLRSRISRMISTARPDPPPPSGQANTYLVYVIGGNYPRNHPILRIPALMTGDPLTDEDMTLIGELLGNVKPPVATREEIESAGLRIVKGSEMVSLGEKGEILHNCLERCLICLSDYEPEDDCRILKCRHAYHKPCVDQWLSQGRNSCPACRTEAVNKSSPSTRSTAGPAQDSNIAETADQPTTSSINLQEVD</sequence>
<feature type="compositionally biased region" description="Polar residues" evidence="5">
    <location>
        <begin position="578"/>
        <end position="591"/>
    </location>
</feature>
<feature type="region of interest" description="Disordered" evidence="5">
    <location>
        <begin position="381"/>
        <end position="444"/>
    </location>
</feature>
<dbReference type="InParanoid" id="A0A1Y1UL86"/>
<evidence type="ECO:0000256" key="4">
    <source>
        <dbReference type="PROSITE-ProRule" id="PRU00175"/>
    </source>
</evidence>
<dbReference type="SMART" id="SM00184">
    <property type="entry name" value="RING"/>
    <property type="match status" value="1"/>
</dbReference>
<feature type="compositionally biased region" description="Polar residues" evidence="5">
    <location>
        <begin position="955"/>
        <end position="992"/>
    </location>
</feature>
<name>A0A1Y1UL86_9TREE</name>
<dbReference type="GO" id="GO:0006511">
    <property type="term" value="P:ubiquitin-dependent protein catabolic process"/>
    <property type="evidence" value="ECO:0007669"/>
    <property type="project" value="TreeGrafter"/>
</dbReference>
<dbReference type="OrthoDB" id="8062037at2759"/>
<feature type="region of interest" description="Disordered" evidence="5">
    <location>
        <begin position="207"/>
        <end position="230"/>
    </location>
</feature>
<feature type="compositionally biased region" description="Low complexity" evidence="5">
    <location>
        <begin position="350"/>
        <end position="361"/>
    </location>
</feature>
<dbReference type="PROSITE" id="PS50089">
    <property type="entry name" value="ZF_RING_2"/>
    <property type="match status" value="1"/>
</dbReference>
<feature type="compositionally biased region" description="Low complexity" evidence="5">
    <location>
        <begin position="107"/>
        <end position="127"/>
    </location>
</feature>
<evidence type="ECO:0000256" key="1">
    <source>
        <dbReference type="ARBA" id="ARBA00022723"/>
    </source>
</evidence>
<feature type="compositionally biased region" description="Polar residues" evidence="5">
    <location>
        <begin position="384"/>
        <end position="403"/>
    </location>
</feature>
<proteinExistence type="predicted"/>
<dbReference type="STRING" id="4999.A0A1Y1UL86"/>
<dbReference type="PANTHER" id="PTHR45931:SF3">
    <property type="entry name" value="RING ZINC FINGER-CONTAINING PROTEIN"/>
    <property type="match status" value="1"/>
</dbReference>
<dbReference type="Proteomes" id="UP000193218">
    <property type="component" value="Unassembled WGS sequence"/>
</dbReference>
<dbReference type="InterPro" id="IPR013083">
    <property type="entry name" value="Znf_RING/FYVE/PHD"/>
</dbReference>
<dbReference type="EMBL" id="NBSH01000004">
    <property type="protein sequence ID" value="ORX38246.1"/>
    <property type="molecule type" value="Genomic_DNA"/>
</dbReference>
<feature type="region of interest" description="Disordered" evidence="5">
    <location>
        <begin position="576"/>
        <end position="603"/>
    </location>
</feature>
<feature type="compositionally biased region" description="Polar residues" evidence="5">
    <location>
        <begin position="431"/>
        <end position="444"/>
    </location>
</feature>
<feature type="region of interest" description="Disordered" evidence="5">
    <location>
        <begin position="710"/>
        <end position="801"/>
    </location>
</feature>
<feature type="domain" description="RING-type" evidence="6">
    <location>
        <begin position="909"/>
        <end position="951"/>
    </location>
</feature>